<sequence length="155" mass="17078">MTPQQISCIQTSFQTAAAISRPFSQIFYLRLTQRSPELTSQLNCSADHKGRKLLALLGTAVRSLHNLDGLDVVISSLGRRYTKQGLNQQHYTDISRALLDTLEAALGDEFTGDIAAAWTALSVRLLETLRDSAAQNRLEHCAWGKEVPMALAVTH</sequence>
<gene>
    <name evidence="3" type="ORF">GCM10022414_21820</name>
</gene>
<comment type="similarity">
    <text evidence="1">Belongs to the globin family.</text>
</comment>
<evidence type="ECO:0000256" key="1">
    <source>
        <dbReference type="RuleBase" id="RU000356"/>
    </source>
</evidence>
<keyword evidence="1" id="KW-0813">Transport</keyword>
<organism evidence="3 4">
    <name type="scientific">Zhongshania borealis</name>
    <dbReference type="NCBI Taxonomy" id="889488"/>
    <lineage>
        <taxon>Bacteria</taxon>
        <taxon>Pseudomonadati</taxon>
        <taxon>Pseudomonadota</taxon>
        <taxon>Gammaproteobacteria</taxon>
        <taxon>Cellvibrionales</taxon>
        <taxon>Spongiibacteraceae</taxon>
        <taxon>Zhongshania</taxon>
    </lineage>
</organism>
<dbReference type="PROSITE" id="PS01033">
    <property type="entry name" value="GLOBIN"/>
    <property type="match status" value="1"/>
</dbReference>
<evidence type="ECO:0000259" key="2">
    <source>
        <dbReference type="PROSITE" id="PS01033"/>
    </source>
</evidence>
<protein>
    <recommendedName>
        <fullName evidence="2">Globin domain-containing protein</fullName>
    </recommendedName>
</protein>
<dbReference type="Proteomes" id="UP001500392">
    <property type="component" value="Unassembled WGS sequence"/>
</dbReference>
<dbReference type="InterPro" id="IPR000971">
    <property type="entry name" value="Globin"/>
</dbReference>
<accession>A0ABP7WUB2</accession>
<keyword evidence="1" id="KW-0479">Metal-binding</keyword>
<dbReference type="PANTHER" id="PTHR43396:SF6">
    <property type="entry name" value="ABL201WP"/>
    <property type="match status" value="1"/>
</dbReference>
<keyword evidence="1" id="KW-0349">Heme</keyword>
<comment type="caution">
    <text evidence="3">The sequence shown here is derived from an EMBL/GenBank/DDBJ whole genome shotgun (WGS) entry which is preliminary data.</text>
</comment>
<proteinExistence type="inferred from homology"/>
<dbReference type="PANTHER" id="PTHR43396">
    <property type="entry name" value="FLAVOHEMOPROTEIN"/>
    <property type="match status" value="1"/>
</dbReference>
<dbReference type="Gene3D" id="1.10.490.10">
    <property type="entry name" value="Globins"/>
    <property type="match status" value="1"/>
</dbReference>
<keyword evidence="4" id="KW-1185">Reference proteome</keyword>
<dbReference type="RefSeq" id="WP_344935742.1">
    <property type="nucleotide sequence ID" value="NZ_BAABDM010000003.1"/>
</dbReference>
<keyword evidence="1" id="KW-0561">Oxygen transport</keyword>
<name>A0ABP7WUB2_9GAMM</name>
<feature type="domain" description="Globin" evidence="2">
    <location>
        <begin position="1"/>
        <end position="134"/>
    </location>
</feature>
<keyword evidence="1" id="KW-0408">Iron</keyword>
<dbReference type="SUPFAM" id="SSF46458">
    <property type="entry name" value="Globin-like"/>
    <property type="match status" value="1"/>
</dbReference>
<dbReference type="EMBL" id="BAABDM010000003">
    <property type="protein sequence ID" value="GAA4096926.1"/>
    <property type="molecule type" value="Genomic_DNA"/>
</dbReference>
<evidence type="ECO:0000313" key="4">
    <source>
        <dbReference type="Proteomes" id="UP001500392"/>
    </source>
</evidence>
<dbReference type="InterPro" id="IPR009050">
    <property type="entry name" value="Globin-like_sf"/>
</dbReference>
<evidence type="ECO:0000313" key="3">
    <source>
        <dbReference type="EMBL" id="GAA4096926.1"/>
    </source>
</evidence>
<reference evidence="4" key="1">
    <citation type="journal article" date="2019" name="Int. J. Syst. Evol. Microbiol.">
        <title>The Global Catalogue of Microorganisms (GCM) 10K type strain sequencing project: providing services to taxonomists for standard genome sequencing and annotation.</title>
        <authorList>
            <consortium name="The Broad Institute Genomics Platform"/>
            <consortium name="The Broad Institute Genome Sequencing Center for Infectious Disease"/>
            <person name="Wu L."/>
            <person name="Ma J."/>
        </authorList>
    </citation>
    <scope>NUCLEOTIDE SEQUENCE [LARGE SCALE GENOMIC DNA]</scope>
    <source>
        <strain evidence="4">JCM 17304</strain>
    </source>
</reference>
<dbReference type="Pfam" id="PF00042">
    <property type="entry name" value="Globin"/>
    <property type="match status" value="1"/>
</dbReference>
<dbReference type="InterPro" id="IPR012292">
    <property type="entry name" value="Globin/Proto"/>
</dbReference>